<protein>
    <submittedName>
        <fullName evidence="1">Uncharacterized protein</fullName>
    </submittedName>
</protein>
<evidence type="ECO:0000313" key="2">
    <source>
        <dbReference type="Proteomes" id="UP000826462"/>
    </source>
</evidence>
<sequence>MPKTIPFATVFALFHYPAHGLEVVTICPLGNDGSHELRLLRDHSIDSSAIYCVSEDSRAPTRIYPGEENQSRGDSAQALCIGKKERVLLVTGEFGSNYLQGVAIRYNTQAQRTERIDFAERERPSAVDLSSRGMLVVIPNTGRNESSRRYVIYRYVRGEGTHSEQTYSDRLPGAALTRIAVPSPK</sequence>
<keyword evidence="2" id="KW-1185">Reference proteome</keyword>
<dbReference type="EMBL" id="CP080095">
    <property type="protein sequence ID" value="QYD69044.1"/>
    <property type="molecule type" value="Genomic_DNA"/>
</dbReference>
<evidence type="ECO:0000313" key="1">
    <source>
        <dbReference type="EMBL" id="QYD69044.1"/>
    </source>
</evidence>
<reference evidence="1 2" key="1">
    <citation type="submission" date="2021-07" db="EMBL/GenBank/DDBJ databases">
        <title>Paraburkholderia edwinii protects Aspergillus sp. from phenazines by acting as a toxin sponge.</title>
        <authorList>
            <person name="Dahlstrom K.M."/>
            <person name="Newman D.K."/>
        </authorList>
    </citation>
    <scope>NUCLEOTIDE SEQUENCE [LARGE SCALE GENOMIC DNA]</scope>
    <source>
        <strain evidence="1 2">Pe01</strain>
    </source>
</reference>
<dbReference type="RefSeq" id="WP_219798419.1">
    <property type="nucleotide sequence ID" value="NZ_CP080095.1"/>
</dbReference>
<proteinExistence type="predicted"/>
<gene>
    <name evidence="1" type="ORF">KZJ38_01185</name>
</gene>
<organism evidence="1 2">
    <name type="scientific">Paraburkholderia edwinii</name>
    <dbReference type="NCBI Taxonomy" id="2861782"/>
    <lineage>
        <taxon>Bacteria</taxon>
        <taxon>Pseudomonadati</taxon>
        <taxon>Pseudomonadota</taxon>
        <taxon>Betaproteobacteria</taxon>
        <taxon>Burkholderiales</taxon>
        <taxon>Burkholderiaceae</taxon>
        <taxon>Paraburkholderia</taxon>
    </lineage>
</organism>
<name>A0ABX8UJ92_9BURK</name>
<dbReference type="Proteomes" id="UP000826462">
    <property type="component" value="Chromosome 1"/>
</dbReference>
<accession>A0ABX8UJ92</accession>